<dbReference type="GO" id="GO:0006631">
    <property type="term" value="P:fatty acid metabolic process"/>
    <property type="evidence" value="ECO:0007669"/>
    <property type="project" value="UniProtKB-ARBA"/>
</dbReference>
<dbReference type="GO" id="GO:0020037">
    <property type="term" value="F:heme binding"/>
    <property type="evidence" value="ECO:0007669"/>
    <property type="project" value="InterPro"/>
</dbReference>
<dbReference type="InterPro" id="IPR050783">
    <property type="entry name" value="Oxylipin_biosynth_metab"/>
</dbReference>
<keyword evidence="1 6" id="KW-0349">Heme</keyword>
<dbReference type="CDD" id="cd20612">
    <property type="entry name" value="CYP_LDS-like_C"/>
    <property type="match status" value="1"/>
</dbReference>
<sequence>MPRKLPFDLTQSTIVKGAELAHLAERPLPNAPDGEYDYESLATGEKLGPTTVREHSRFFTVASDIQGALERGNIVSDPRAPEAVFQAITSPEAIDDRKGLFAGGLAAITKLPPGKLQDDLNDKIITVLYETLAHPPATFMDDEYRFRKADGSGNNVTIPDLGQSGRPYARSVQGKHPLPANLLPDAGLVFDTLLKARDFQPHPGRNSSLTFAFASIVTHSLFRTDPADWNKNNTTSYLDLSPVYGTNQIEQDLVRDKAQGRGLLYPDTFSEDRLQFLPPAASALLVILSRNHNYIADMLLKVNEKKKWRDPATLSDAERAKQDEEIFQTARLVNCGHFMALIFGDYVAGFLGLGRDGCTWSMNPFDPIHKEDGDLVQRGTGNHVSVEFNVLYRWHPTTAQEDIKWMEDEFGKVFRGKALDKLELSDFKEAARELLTSTHESEPRKRTFSGLKRQQDGSFSDDDIAKLLHDGTEKVAGAYRARGTPACLRVIEILGIEQARKWGVCTMNEFREFLGLKRFASFEEWSTAPGIADAARRLYGHIDNLELYPGLQAEDCMPLGPGSGICCGYTMTRAILADAISLVRGDRFFTTDYTPEALTSWGFQDCVRDPSNGAFGAALPKLLFRHLPRHYPANSVYALFPFFTPEITKTNLTKLGIADKYDYSRPVAQPIPKVLNTLTGIRHVFADPTKYIQTYTQDMTMLTRGYGFMLVFDEKEKHDKDRAFCWHALVPDAQTMQEYTQWYKQMTIKLLNEKNFTYDGVPGTYVDIIRDVINLVSVHWAADKLCGISLKTKATPHGIFTEQEVYTMFSVLFMCVFENVAPEHGWTLRAAATQIGTIVNGIIQQSINEAAPQTATNPFVGLFATVKNFIGQKKECAPFLSRLAASGRPIDELVACVIGLAVGSSVNFAQAAAQVVDFYLREDRQKECAALIKACMAPDSDKNATELVRGYVREGMRLNPQFGGLFRIATADDVVPQGQGFQPMQVKKGDMLFASFKNAHLNPDDFPDPETVNPRRPKSSYNIQGAGFHGCPGVDFVGDTIPEMIRIIFRLPGLRRSPGPAGVCTGFALHQFDTDNDMYITSTGNVSPWPGSLQVVFDESR</sequence>
<dbReference type="RefSeq" id="XP_040757841.1">
    <property type="nucleotide sequence ID" value="XM_040913541.1"/>
</dbReference>
<dbReference type="SUPFAM" id="SSF48113">
    <property type="entry name" value="Heme-dependent peroxidases"/>
    <property type="match status" value="1"/>
</dbReference>
<protein>
    <submittedName>
        <fullName evidence="7">Heme peroxidase</fullName>
    </submittedName>
</protein>
<evidence type="ECO:0000256" key="3">
    <source>
        <dbReference type="ARBA" id="ARBA00022964"/>
    </source>
</evidence>
<evidence type="ECO:0000256" key="2">
    <source>
        <dbReference type="ARBA" id="ARBA00022723"/>
    </source>
</evidence>
<dbReference type="OrthoDB" id="823504at2759"/>
<keyword evidence="3" id="KW-0223">Dioxygenase</keyword>
<keyword evidence="8" id="KW-1185">Reference proteome</keyword>
<proteinExistence type="predicted"/>
<feature type="binding site" description="axial binding residue" evidence="6">
    <location>
        <position position="395"/>
    </location>
    <ligand>
        <name>heme b</name>
        <dbReference type="ChEBI" id="CHEBI:60344"/>
    </ligand>
    <ligandPart>
        <name>Fe</name>
        <dbReference type="ChEBI" id="CHEBI:18248"/>
    </ligandPart>
</feature>
<dbReference type="CDD" id="cd09817">
    <property type="entry name" value="linoleate_diol_synthase_like"/>
    <property type="match status" value="1"/>
</dbReference>
<dbReference type="GO" id="GO:0006979">
    <property type="term" value="P:response to oxidative stress"/>
    <property type="evidence" value="ECO:0007669"/>
    <property type="project" value="InterPro"/>
</dbReference>
<dbReference type="GO" id="GO:0016705">
    <property type="term" value="F:oxidoreductase activity, acting on paired donors, with incorporation or reduction of molecular oxygen"/>
    <property type="evidence" value="ECO:0007669"/>
    <property type="project" value="InterPro"/>
</dbReference>
<dbReference type="InterPro" id="IPR010255">
    <property type="entry name" value="Haem_peroxidase_sf"/>
</dbReference>
<dbReference type="PANTHER" id="PTHR11903">
    <property type="entry name" value="PROSTAGLANDIN G/H SYNTHASE"/>
    <property type="match status" value="1"/>
</dbReference>
<keyword evidence="4" id="KW-0560">Oxidoreductase</keyword>
<evidence type="ECO:0000256" key="4">
    <source>
        <dbReference type="ARBA" id="ARBA00023002"/>
    </source>
</evidence>
<dbReference type="GO" id="GO:0004497">
    <property type="term" value="F:monooxygenase activity"/>
    <property type="evidence" value="ECO:0007669"/>
    <property type="project" value="InterPro"/>
</dbReference>
<evidence type="ECO:0000313" key="8">
    <source>
        <dbReference type="Proteomes" id="UP000076871"/>
    </source>
</evidence>
<dbReference type="Proteomes" id="UP000076871">
    <property type="component" value="Unassembled WGS sequence"/>
</dbReference>
<name>A0A165B2F1_9APHY</name>
<keyword evidence="2 6" id="KW-0479">Metal-binding</keyword>
<evidence type="ECO:0000256" key="1">
    <source>
        <dbReference type="ARBA" id="ARBA00022617"/>
    </source>
</evidence>
<dbReference type="GO" id="GO:0004601">
    <property type="term" value="F:peroxidase activity"/>
    <property type="evidence" value="ECO:0007669"/>
    <property type="project" value="UniProtKB-KW"/>
</dbReference>
<evidence type="ECO:0000313" key="7">
    <source>
        <dbReference type="EMBL" id="KZT00101.1"/>
    </source>
</evidence>
<dbReference type="PRINTS" id="PR00457">
    <property type="entry name" value="ANPEROXIDASE"/>
</dbReference>
<organism evidence="7 8">
    <name type="scientific">Laetiporus sulphureus 93-53</name>
    <dbReference type="NCBI Taxonomy" id="1314785"/>
    <lineage>
        <taxon>Eukaryota</taxon>
        <taxon>Fungi</taxon>
        <taxon>Dikarya</taxon>
        <taxon>Basidiomycota</taxon>
        <taxon>Agaricomycotina</taxon>
        <taxon>Agaricomycetes</taxon>
        <taxon>Polyporales</taxon>
        <taxon>Laetiporus</taxon>
    </lineage>
</organism>
<dbReference type="InterPro" id="IPR019791">
    <property type="entry name" value="Haem_peroxidase_animal"/>
</dbReference>
<dbReference type="STRING" id="1314785.A0A165B2F1"/>
<dbReference type="PANTHER" id="PTHR11903:SF37">
    <property type="entry name" value="PSI-PRODUCING OXYGENASE A"/>
    <property type="match status" value="1"/>
</dbReference>
<dbReference type="GO" id="GO:0005506">
    <property type="term" value="F:iron ion binding"/>
    <property type="evidence" value="ECO:0007669"/>
    <property type="project" value="InterPro"/>
</dbReference>
<dbReference type="Gene3D" id="1.10.640.10">
    <property type="entry name" value="Haem peroxidase domain superfamily, animal type"/>
    <property type="match status" value="1"/>
</dbReference>
<evidence type="ECO:0000256" key="5">
    <source>
        <dbReference type="ARBA" id="ARBA00023004"/>
    </source>
</evidence>
<dbReference type="AlphaFoldDB" id="A0A165B2F1"/>
<evidence type="ECO:0000256" key="6">
    <source>
        <dbReference type="PIRSR" id="PIRSR619791-2"/>
    </source>
</evidence>
<dbReference type="InterPro" id="IPR037120">
    <property type="entry name" value="Haem_peroxidase_sf_animal"/>
</dbReference>
<dbReference type="EMBL" id="KV427697">
    <property type="protein sequence ID" value="KZT00101.1"/>
    <property type="molecule type" value="Genomic_DNA"/>
</dbReference>
<gene>
    <name evidence="7" type="ORF">LAESUDRAFT_764923</name>
</gene>
<dbReference type="InParanoid" id="A0A165B2F1"/>
<dbReference type="PROSITE" id="PS50292">
    <property type="entry name" value="PEROXIDASE_3"/>
    <property type="match status" value="1"/>
</dbReference>
<dbReference type="Gene3D" id="1.10.630.10">
    <property type="entry name" value="Cytochrome P450"/>
    <property type="match status" value="1"/>
</dbReference>
<dbReference type="GeneID" id="63830569"/>
<dbReference type="InterPro" id="IPR034812">
    <property type="entry name" value="Ppo-like_N"/>
</dbReference>
<dbReference type="SUPFAM" id="SSF48264">
    <property type="entry name" value="Cytochrome P450"/>
    <property type="match status" value="1"/>
</dbReference>
<keyword evidence="5 6" id="KW-0408">Iron</keyword>
<dbReference type="Pfam" id="PF03098">
    <property type="entry name" value="An_peroxidase"/>
    <property type="match status" value="1"/>
</dbReference>
<accession>A0A165B2F1</accession>
<reference evidence="7 8" key="1">
    <citation type="journal article" date="2016" name="Mol. Biol. Evol.">
        <title>Comparative Genomics of Early-Diverging Mushroom-Forming Fungi Provides Insights into the Origins of Lignocellulose Decay Capabilities.</title>
        <authorList>
            <person name="Nagy L.G."/>
            <person name="Riley R."/>
            <person name="Tritt A."/>
            <person name="Adam C."/>
            <person name="Daum C."/>
            <person name="Floudas D."/>
            <person name="Sun H."/>
            <person name="Yadav J.S."/>
            <person name="Pangilinan J."/>
            <person name="Larsson K.H."/>
            <person name="Matsuura K."/>
            <person name="Barry K."/>
            <person name="Labutti K."/>
            <person name="Kuo R."/>
            <person name="Ohm R.A."/>
            <person name="Bhattacharya S.S."/>
            <person name="Shirouzu T."/>
            <person name="Yoshinaga Y."/>
            <person name="Martin F.M."/>
            <person name="Grigoriev I.V."/>
            <person name="Hibbett D.S."/>
        </authorList>
    </citation>
    <scope>NUCLEOTIDE SEQUENCE [LARGE SCALE GENOMIC DNA]</scope>
    <source>
        <strain evidence="7 8">93-53</strain>
    </source>
</reference>
<dbReference type="InterPro" id="IPR036396">
    <property type="entry name" value="Cyt_P450_sf"/>
</dbReference>
<dbReference type="GO" id="GO:0051213">
    <property type="term" value="F:dioxygenase activity"/>
    <property type="evidence" value="ECO:0007669"/>
    <property type="project" value="UniProtKB-KW"/>
</dbReference>
<keyword evidence="7" id="KW-0575">Peroxidase</keyword>